<dbReference type="Proteomes" id="UP000286134">
    <property type="component" value="Unassembled WGS sequence"/>
</dbReference>
<evidence type="ECO:0000313" key="4">
    <source>
        <dbReference type="Proteomes" id="UP000286134"/>
    </source>
</evidence>
<accession>A0A420HRW8</accession>
<dbReference type="Pfam" id="PF13279">
    <property type="entry name" value="4HBT_2"/>
    <property type="match status" value="1"/>
</dbReference>
<keyword evidence="4" id="KW-1185">Reference proteome</keyword>
<keyword evidence="2" id="KW-0472">Membrane</keyword>
<dbReference type="AlphaFoldDB" id="A0A420HRW8"/>
<gene>
    <name evidence="3" type="ORF">OnM2_053046</name>
</gene>
<sequence length="389" mass="43915">MAVAYSVIVRLILSSNSYFNNAKTQRIPVKLVLFVLTWALFYSASRLNIPRLLKNVLSGPGSYSRIVVILLLIFNLKNFPLIWHVRTFPQTLILSYPKVIYKLRVWSAILRHCLFDKPKVPESIAPSTLFLPVITTSRSPLMECDYNLHKSNSTYFSDLDVARSHIMCALLEPGIYRIRHNIEERLVVMSDGSPVNGRYSFALGATACNFKREIGIYEPYEMWSRLLCWDKKWMYFVTHFVKIGTVKPSAYILTDGSWFGKGYRTVQGSANDIQEVDEKNIFASAVSKVVVKLGRLTVHPEVLLDAANVLPPRPGGWHSMNPFATPKKSSELGSGGNPKVSHDLTWEKVVEENERGLKYAEHFAALDGLSGQFSGNRRPALGKFADLLI</sequence>
<organism evidence="3 4">
    <name type="scientific">Erysiphe neolycopersici</name>
    <dbReference type="NCBI Taxonomy" id="212602"/>
    <lineage>
        <taxon>Eukaryota</taxon>
        <taxon>Fungi</taxon>
        <taxon>Dikarya</taxon>
        <taxon>Ascomycota</taxon>
        <taxon>Pezizomycotina</taxon>
        <taxon>Leotiomycetes</taxon>
        <taxon>Erysiphales</taxon>
        <taxon>Erysiphaceae</taxon>
        <taxon>Erysiphe</taxon>
    </lineage>
</organism>
<keyword evidence="2" id="KW-1133">Transmembrane helix</keyword>
<protein>
    <submittedName>
        <fullName evidence="3">4-hydroxybenzoyl-CoA thioesterase</fullName>
    </submittedName>
</protein>
<comment type="caution">
    <text evidence="3">The sequence shown here is derived from an EMBL/GenBank/DDBJ whole genome shotgun (WGS) entry which is preliminary data.</text>
</comment>
<dbReference type="SUPFAM" id="SSF54637">
    <property type="entry name" value="Thioesterase/thiol ester dehydrase-isomerase"/>
    <property type="match status" value="1"/>
</dbReference>
<feature type="transmembrane region" description="Helical" evidence="2">
    <location>
        <begin position="27"/>
        <end position="45"/>
    </location>
</feature>
<proteinExistence type="inferred from homology"/>
<dbReference type="PANTHER" id="PTHR12475">
    <property type="match status" value="1"/>
</dbReference>
<evidence type="ECO:0000313" key="3">
    <source>
        <dbReference type="EMBL" id="RKF60181.1"/>
    </source>
</evidence>
<evidence type="ECO:0000256" key="1">
    <source>
        <dbReference type="ARBA" id="ARBA00038476"/>
    </source>
</evidence>
<keyword evidence="2" id="KW-0812">Transmembrane</keyword>
<dbReference type="InterPro" id="IPR029069">
    <property type="entry name" value="HotDog_dom_sf"/>
</dbReference>
<dbReference type="InterPro" id="IPR051490">
    <property type="entry name" value="THEM6_lcsJ_thioesterase"/>
</dbReference>
<comment type="similarity">
    <text evidence="1">Belongs to the lcsJ thioesterase family.</text>
</comment>
<dbReference type="OrthoDB" id="265761at2759"/>
<dbReference type="EMBL" id="MCFK01005351">
    <property type="protein sequence ID" value="RKF60181.1"/>
    <property type="molecule type" value="Genomic_DNA"/>
</dbReference>
<evidence type="ECO:0000256" key="2">
    <source>
        <dbReference type="SAM" id="Phobius"/>
    </source>
</evidence>
<dbReference type="CDD" id="cd00586">
    <property type="entry name" value="4HBT"/>
    <property type="match status" value="1"/>
</dbReference>
<name>A0A420HRW8_9PEZI</name>
<reference evidence="3 4" key="1">
    <citation type="journal article" date="2018" name="BMC Genomics">
        <title>Comparative genome analyses reveal sequence features reflecting distinct modes of host-adaptation between dicot and monocot powdery mildew.</title>
        <authorList>
            <person name="Wu Y."/>
            <person name="Ma X."/>
            <person name="Pan Z."/>
            <person name="Kale S.D."/>
            <person name="Song Y."/>
            <person name="King H."/>
            <person name="Zhang Q."/>
            <person name="Presley C."/>
            <person name="Deng X."/>
            <person name="Wei C.I."/>
            <person name="Xiao S."/>
        </authorList>
    </citation>
    <scope>NUCLEOTIDE SEQUENCE [LARGE SCALE GENOMIC DNA]</scope>
    <source>
        <strain evidence="3">UMSG2</strain>
    </source>
</reference>
<dbReference type="PANTHER" id="PTHR12475:SF4">
    <property type="entry name" value="PROTEIN THEM6"/>
    <property type="match status" value="1"/>
</dbReference>